<proteinExistence type="predicted"/>
<organism evidence="2">
    <name type="scientific">hydrothermal vent metagenome</name>
    <dbReference type="NCBI Taxonomy" id="652676"/>
    <lineage>
        <taxon>unclassified sequences</taxon>
        <taxon>metagenomes</taxon>
        <taxon>ecological metagenomes</taxon>
    </lineage>
</organism>
<feature type="domain" description="Hydrazine synthase alpha subunit middle" evidence="1">
    <location>
        <begin position="542"/>
        <end position="603"/>
    </location>
</feature>
<protein>
    <recommendedName>
        <fullName evidence="1">Hydrazine synthase alpha subunit middle domain-containing protein</fullName>
    </recommendedName>
</protein>
<name>A0A3B1B299_9ZZZZ</name>
<dbReference type="Pfam" id="PF18582">
    <property type="entry name" value="HZS_alpha"/>
    <property type="match status" value="1"/>
</dbReference>
<dbReference type="SUPFAM" id="SSF82171">
    <property type="entry name" value="DPP6 N-terminal domain-like"/>
    <property type="match status" value="1"/>
</dbReference>
<evidence type="ECO:0000259" key="1">
    <source>
        <dbReference type="Pfam" id="PF18582"/>
    </source>
</evidence>
<gene>
    <name evidence="2" type="ORF">MNBD_GAMMA24-1829</name>
</gene>
<dbReference type="PROSITE" id="PS51257">
    <property type="entry name" value="PROKAR_LIPOPROTEIN"/>
    <property type="match status" value="1"/>
</dbReference>
<accession>A0A3B1B299</accession>
<dbReference type="AlphaFoldDB" id="A0A3B1B299"/>
<dbReference type="InterPro" id="IPR011042">
    <property type="entry name" value="6-blade_b-propeller_TolB-like"/>
</dbReference>
<reference evidence="2" key="1">
    <citation type="submission" date="2018-06" db="EMBL/GenBank/DDBJ databases">
        <authorList>
            <person name="Zhirakovskaya E."/>
        </authorList>
    </citation>
    <scope>NUCLEOTIDE SEQUENCE</scope>
</reference>
<dbReference type="EMBL" id="UOFZ01000043">
    <property type="protein sequence ID" value="VAX12469.1"/>
    <property type="molecule type" value="Genomic_DNA"/>
</dbReference>
<dbReference type="Gene3D" id="2.120.10.30">
    <property type="entry name" value="TolB, C-terminal domain"/>
    <property type="match status" value="1"/>
</dbReference>
<sequence>MTKIMDWFGRTLSLRKVLNSSLLLGSALLLQACGGGEQGGTGETVDPVIQDSGIAYVKRPIPLDDAGLPIDEDARNPLPYRAGGDLFYRSRALPSALETNITGVITGGLGDVKNVQVSYDGSKLLFALHLPDVEGLEEEQQPGWNIWEYEIATKTLRRVISPDVRAETGQDVSPVYLPDGRILFSSTRQQRTRAVLLDENKPQFVLQTEDGSGPVFSLHVMNADGTKIQQLSFNRSNDLDPAVLQSGEIVFSRWDNMRGRNRISLYKMNVDGSHTQQYYGAHSNDSGTDNSTIQFMQPREMPDGRIMALTRPFTGTYMGSDIIMIDAGHYTDRGQPIEGRPGGQATAQISATPANVRNDTVISAGGRYRSVFPLWDGTNRFLISWSPCRQQQGDGRILPCTATNLVDASLQEAPPLYGLYVYDLDKQTQIPILTPQEGLIYTDVVATGKRPLPKVYRAKNNPDFDQSLAAEGAGILHIRSVYDLDGEFNRMGADASITSITDMASAATPWRARPARFLRVLKDAAVPEGVRGDTFGRVGERVMREIVAYAPIEPDGSVKVRVPADVPLMISVLDENGRRISSPHLNWIQVSAGETLTCNGCHDHASGKTHGRAEARASLIRGETMATRRSRADSSAMNSGLDLRFTDFWYGVASDVNYRYVDLDTPVPVAAECLSDWNNTCRSVINYASHIHPLWSLSRPVIDPLDGVTVLRDDQCVFCHSPVNPADGTARVPAAQLDLSDGDSPNPRQLESYRELFYGDRQLEVVDGALQVRRVRREDADGNPILDQDGNEIFDTFGVPPAMFTAAYSARSSYFIEKMTETEWQAQRSLKVNDGSEIYFNAGTWVDHRGMLSAAEQRLISEWLDIGAQYYNNSFEAP</sequence>
<evidence type="ECO:0000313" key="2">
    <source>
        <dbReference type="EMBL" id="VAX12469.1"/>
    </source>
</evidence>
<dbReference type="InterPro" id="IPR040698">
    <property type="entry name" value="HZS_alpha_mid"/>
</dbReference>